<evidence type="ECO:0000256" key="3">
    <source>
        <dbReference type="ARBA" id="ARBA00023125"/>
    </source>
</evidence>
<name>A0A212R1N2_9PROT</name>
<dbReference type="Proteomes" id="UP000197065">
    <property type="component" value="Unassembled WGS sequence"/>
</dbReference>
<feature type="domain" description="HTH lysR-type" evidence="5">
    <location>
        <begin position="1"/>
        <end position="48"/>
    </location>
</feature>
<dbReference type="GO" id="GO:0003700">
    <property type="term" value="F:DNA-binding transcription factor activity"/>
    <property type="evidence" value="ECO:0007669"/>
    <property type="project" value="InterPro"/>
</dbReference>
<evidence type="ECO:0000313" key="6">
    <source>
        <dbReference type="EMBL" id="SNB65887.1"/>
    </source>
</evidence>
<dbReference type="InterPro" id="IPR036388">
    <property type="entry name" value="WH-like_DNA-bd_sf"/>
</dbReference>
<dbReference type="GO" id="GO:0003677">
    <property type="term" value="F:DNA binding"/>
    <property type="evidence" value="ECO:0007669"/>
    <property type="project" value="UniProtKB-KW"/>
</dbReference>
<dbReference type="SUPFAM" id="SSF46785">
    <property type="entry name" value="Winged helix' DNA-binding domain"/>
    <property type="match status" value="1"/>
</dbReference>
<reference evidence="6 7" key="1">
    <citation type="submission" date="2017-06" db="EMBL/GenBank/DDBJ databases">
        <authorList>
            <person name="Kim H.J."/>
            <person name="Triplett B.A."/>
        </authorList>
    </citation>
    <scope>NUCLEOTIDE SEQUENCE [LARGE SCALE GENOMIC DNA]</scope>
    <source>
        <strain evidence="6 7">B29T1</strain>
    </source>
</reference>
<protein>
    <submittedName>
        <fullName evidence="6">Regulatory helix-turn-helix protein, lysR family</fullName>
    </submittedName>
</protein>
<dbReference type="EMBL" id="FYEH01000005">
    <property type="protein sequence ID" value="SNB65887.1"/>
    <property type="molecule type" value="Genomic_DNA"/>
</dbReference>
<proteinExistence type="inferred from homology"/>
<dbReference type="InterPro" id="IPR000847">
    <property type="entry name" value="LysR_HTH_N"/>
</dbReference>
<dbReference type="AlphaFoldDB" id="A0A212R1N2"/>
<accession>A0A212R1N2</accession>
<dbReference type="PANTHER" id="PTHR30346:SF0">
    <property type="entry name" value="HCA OPERON TRANSCRIPTIONAL ACTIVATOR HCAR"/>
    <property type="match status" value="1"/>
</dbReference>
<gene>
    <name evidence="6" type="ORF">SAMN07250955_1052</name>
</gene>
<evidence type="ECO:0000256" key="1">
    <source>
        <dbReference type="ARBA" id="ARBA00009437"/>
    </source>
</evidence>
<keyword evidence="7" id="KW-1185">Reference proteome</keyword>
<evidence type="ECO:0000313" key="7">
    <source>
        <dbReference type="Proteomes" id="UP000197065"/>
    </source>
</evidence>
<dbReference type="Pfam" id="PF00126">
    <property type="entry name" value="HTH_1"/>
    <property type="match status" value="1"/>
</dbReference>
<organism evidence="6 7">
    <name type="scientific">Arboricoccus pini</name>
    <dbReference type="NCBI Taxonomy" id="1963835"/>
    <lineage>
        <taxon>Bacteria</taxon>
        <taxon>Pseudomonadati</taxon>
        <taxon>Pseudomonadota</taxon>
        <taxon>Alphaproteobacteria</taxon>
        <taxon>Geminicoccales</taxon>
        <taxon>Geminicoccaceae</taxon>
        <taxon>Arboricoccus</taxon>
    </lineage>
</organism>
<evidence type="ECO:0000256" key="4">
    <source>
        <dbReference type="ARBA" id="ARBA00023163"/>
    </source>
</evidence>
<keyword evidence="2" id="KW-0805">Transcription regulation</keyword>
<keyword evidence="3" id="KW-0238">DNA-binding</keyword>
<dbReference type="PANTHER" id="PTHR30346">
    <property type="entry name" value="TRANSCRIPTIONAL DUAL REGULATOR HCAR-RELATED"/>
    <property type="match status" value="1"/>
</dbReference>
<dbReference type="PROSITE" id="PS50931">
    <property type="entry name" value="HTH_LYSR"/>
    <property type="match status" value="1"/>
</dbReference>
<dbReference type="InterPro" id="IPR036390">
    <property type="entry name" value="WH_DNA-bd_sf"/>
</dbReference>
<evidence type="ECO:0000259" key="5">
    <source>
        <dbReference type="PROSITE" id="PS50931"/>
    </source>
</evidence>
<comment type="similarity">
    <text evidence="1">Belongs to the LysR transcriptional regulatory family.</text>
</comment>
<sequence length="114" mass="12642">MAEESKFRRAAPRLNADPSIVSRYVRDIEADLSADLFLPEPGHGARLTEVGRAFLSDVRAMFENLDRAKMAARSVACGKRGRLRPAASEDVMTCTLARITRAYREQQPGCILTC</sequence>
<keyword evidence="4" id="KW-0804">Transcription</keyword>
<dbReference type="GO" id="GO:0032993">
    <property type="term" value="C:protein-DNA complex"/>
    <property type="evidence" value="ECO:0007669"/>
    <property type="project" value="TreeGrafter"/>
</dbReference>
<evidence type="ECO:0000256" key="2">
    <source>
        <dbReference type="ARBA" id="ARBA00023015"/>
    </source>
</evidence>
<dbReference type="Gene3D" id="1.10.10.10">
    <property type="entry name" value="Winged helix-like DNA-binding domain superfamily/Winged helix DNA-binding domain"/>
    <property type="match status" value="1"/>
</dbReference>
<dbReference type="RefSeq" id="WP_088560965.1">
    <property type="nucleotide sequence ID" value="NZ_FYEH01000005.1"/>
</dbReference>
<dbReference type="OrthoDB" id="7282659at2"/>